<dbReference type="EMBL" id="JXUO01000104">
    <property type="protein sequence ID" value="KKZ14912.1"/>
    <property type="molecule type" value="Genomic_DNA"/>
</dbReference>
<gene>
    <name evidence="3" type="ORF">TH68_03360</name>
</gene>
<accession>A0A6N3X5K6</accession>
<protein>
    <recommendedName>
        <fullName evidence="2">MmeI-like N-terminal domain-containing protein</fullName>
    </recommendedName>
</protein>
<evidence type="ECO:0000256" key="1">
    <source>
        <dbReference type="SAM" id="Phobius"/>
    </source>
</evidence>
<sequence length="212" mass="25076">MELSSKQKDRIAEKAKQFVERWTKKHYITESQESQTFINEFFDIFDIDRFTSDIHFEYNISKNGNNKRIDAFWPGVILIENKTPGTNLNKASEQVREYLDMIKKGNSPKYVLINNFRIFKIYPVIVKDEELTLSECKQFNIKKLPEKIHLFYYLLDHKHEKIIREIIYKTRYGILILASSLSLTLGYVISDGQPRAYLESVIEESSGEEFTR</sequence>
<name>A0A6N3X5K6_9SYNE</name>
<dbReference type="InterPro" id="IPR046817">
    <property type="entry name" value="MmeI_N"/>
</dbReference>
<keyword evidence="1" id="KW-1133">Transmembrane helix</keyword>
<evidence type="ECO:0000259" key="2">
    <source>
        <dbReference type="Pfam" id="PF20464"/>
    </source>
</evidence>
<comment type="caution">
    <text evidence="3">The sequence shown here is derived from an EMBL/GenBank/DDBJ whole genome shotgun (WGS) entry which is preliminary data.</text>
</comment>
<proteinExistence type="predicted"/>
<feature type="domain" description="MmeI-like N-terminal" evidence="2">
    <location>
        <begin position="14"/>
        <end position="157"/>
    </location>
</feature>
<evidence type="ECO:0000313" key="3">
    <source>
        <dbReference type="EMBL" id="KKZ14912.1"/>
    </source>
</evidence>
<feature type="transmembrane region" description="Helical" evidence="1">
    <location>
        <begin position="172"/>
        <end position="190"/>
    </location>
</feature>
<keyword evidence="1" id="KW-0812">Transmembrane</keyword>
<dbReference type="Proteomes" id="UP000035054">
    <property type="component" value="Unassembled WGS sequence"/>
</dbReference>
<dbReference type="Pfam" id="PF20464">
    <property type="entry name" value="MmeI_N"/>
    <property type="match status" value="1"/>
</dbReference>
<reference evidence="3 4" key="1">
    <citation type="submission" date="2015-01" db="EMBL/GenBank/DDBJ databases">
        <title>Lifestyle Evolution in Cyanobacterial Symbionts of Sponges.</title>
        <authorList>
            <person name="Burgsdorf I."/>
            <person name="Slaby B.M."/>
            <person name="Handley K.M."/>
            <person name="Haber M."/>
            <person name="Blom J."/>
            <person name="Marshall C.W."/>
            <person name="Gilbert J.A."/>
            <person name="Hentschel U."/>
            <person name="Steindler L."/>
        </authorList>
    </citation>
    <scope>NUCLEOTIDE SEQUENCE [LARGE SCALE GENOMIC DNA]</scope>
    <source>
        <strain evidence="3">142</strain>
    </source>
</reference>
<organism evidence="3 4">
    <name type="scientific">Candidatus Synechococcus spongiarum 142</name>
    <dbReference type="NCBI Taxonomy" id="1608213"/>
    <lineage>
        <taxon>Bacteria</taxon>
        <taxon>Bacillati</taxon>
        <taxon>Cyanobacteriota</taxon>
        <taxon>Cyanophyceae</taxon>
        <taxon>Synechococcales</taxon>
        <taxon>Synechococcaceae</taxon>
        <taxon>Synechococcus</taxon>
    </lineage>
</organism>
<evidence type="ECO:0000313" key="4">
    <source>
        <dbReference type="Proteomes" id="UP000035054"/>
    </source>
</evidence>
<keyword evidence="1" id="KW-0472">Membrane</keyword>
<dbReference type="AlphaFoldDB" id="A0A6N3X5K6"/>